<accession>A0A918YQG4</accession>
<keyword evidence="2" id="KW-0238">DNA-binding</keyword>
<proteinExistence type="predicted"/>
<evidence type="ECO:0000256" key="3">
    <source>
        <dbReference type="ARBA" id="ARBA00023163"/>
    </source>
</evidence>
<feature type="compositionally biased region" description="Basic residues" evidence="4">
    <location>
        <begin position="263"/>
        <end position="275"/>
    </location>
</feature>
<dbReference type="PANTHER" id="PTHR30146:SF153">
    <property type="entry name" value="LACTOSE OPERON REPRESSOR"/>
    <property type="match status" value="1"/>
</dbReference>
<dbReference type="InterPro" id="IPR010982">
    <property type="entry name" value="Lambda_DNA-bd_dom_sf"/>
</dbReference>
<name>A0A918YQG4_9ACTN</name>
<evidence type="ECO:0000256" key="4">
    <source>
        <dbReference type="SAM" id="MobiDB-lite"/>
    </source>
</evidence>
<dbReference type="Pfam" id="PF00356">
    <property type="entry name" value="LacI"/>
    <property type="match status" value="1"/>
</dbReference>
<reference evidence="6" key="1">
    <citation type="journal article" date="2014" name="Int. J. Syst. Evol. Microbiol.">
        <title>Complete genome sequence of Corynebacterium casei LMG S-19264T (=DSM 44701T), isolated from a smear-ripened cheese.</title>
        <authorList>
            <consortium name="US DOE Joint Genome Institute (JGI-PGF)"/>
            <person name="Walter F."/>
            <person name="Albersmeier A."/>
            <person name="Kalinowski J."/>
            <person name="Ruckert C."/>
        </authorList>
    </citation>
    <scope>NUCLEOTIDE SEQUENCE</scope>
    <source>
        <strain evidence="6">JCM 4714</strain>
    </source>
</reference>
<feature type="compositionally biased region" description="Basic residues" evidence="4">
    <location>
        <begin position="314"/>
        <end position="323"/>
    </location>
</feature>
<evidence type="ECO:0000313" key="6">
    <source>
        <dbReference type="EMBL" id="GHE12904.1"/>
    </source>
</evidence>
<dbReference type="SUPFAM" id="SSF53822">
    <property type="entry name" value="Periplasmic binding protein-like I"/>
    <property type="match status" value="1"/>
</dbReference>
<dbReference type="EMBL" id="BMVG01000037">
    <property type="protein sequence ID" value="GHE12904.1"/>
    <property type="molecule type" value="Genomic_DNA"/>
</dbReference>
<dbReference type="PANTHER" id="PTHR30146">
    <property type="entry name" value="LACI-RELATED TRANSCRIPTIONAL REPRESSOR"/>
    <property type="match status" value="1"/>
</dbReference>
<dbReference type="SMART" id="SM00354">
    <property type="entry name" value="HTH_LACI"/>
    <property type="match status" value="1"/>
</dbReference>
<dbReference type="GO" id="GO:0000976">
    <property type="term" value="F:transcription cis-regulatory region binding"/>
    <property type="evidence" value="ECO:0007669"/>
    <property type="project" value="TreeGrafter"/>
</dbReference>
<dbReference type="Gene3D" id="3.40.50.2300">
    <property type="match status" value="2"/>
</dbReference>
<dbReference type="InterPro" id="IPR000843">
    <property type="entry name" value="HTH_LacI"/>
</dbReference>
<dbReference type="CDD" id="cd01392">
    <property type="entry name" value="HTH_LacI"/>
    <property type="match status" value="1"/>
</dbReference>
<dbReference type="InterPro" id="IPR046335">
    <property type="entry name" value="LacI/GalR-like_sensor"/>
</dbReference>
<organism evidence="6 7">
    <name type="scientific">Streptomyces alanosinicus</name>
    <dbReference type="NCBI Taxonomy" id="68171"/>
    <lineage>
        <taxon>Bacteria</taxon>
        <taxon>Bacillati</taxon>
        <taxon>Actinomycetota</taxon>
        <taxon>Actinomycetes</taxon>
        <taxon>Kitasatosporales</taxon>
        <taxon>Streptomycetaceae</taxon>
        <taxon>Streptomyces</taxon>
    </lineage>
</organism>
<sequence length="372" mass="40374">MVTIADVARHAGVSTSTVSYVFSGKRTISAATRRRVERSVIELGYHPNAGARALAGRRSYVLALVVPLRTDVYVPIMMEIAVSVTIQARRHGYDTLLITNGEGPEGVQRVAASGLADGVILMDVQLGDARIPLVRGQRTQAALIGLPDDPSGLSCVDHDFATADALCADHLANHGHHEIAFIGYGPGIYQRHAAYAERTLAGFRERAAQRGLRFLHRPCEGTYESTAGTFTRILGDRPGTTGFVVQNEAAIGPLLTQPAANQRTHRPRGRLRRRPVPGTPGRTVRADPHRRDRPGQETRPSGRRTAHAPDDRGRTRRTTARRTRPADTDPDRRPEHRPRAAVAPAPARTRPTAPARCRSSAPAAAGLPRPRT</sequence>
<protein>
    <recommendedName>
        <fullName evidence="5">HTH lacI-type domain-containing protein</fullName>
    </recommendedName>
</protein>
<dbReference type="Pfam" id="PF13377">
    <property type="entry name" value="Peripla_BP_3"/>
    <property type="match status" value="1"/>
</dbReference>
<evidence type="ECO:0000259" key="5">
    <source>
        <dbReference type="PROSITE" id="PS50932"/>
    </source>
</evidence>
<feature type="compositionally biased region" description="Basic and acidic residues" evidence="4">
    <location>
        <begin position="324"/>
        <end position="338"/>
    </location>
</feature>
<reference evidence="6" key="2">
    <citation type="submission" date="2020-09" db="EMBL/GenBank/DDBJ databases">
        <authorList>
            <person name="Sun Q."/>
            <person name="Ohkuma M."/>
        </authorList>
    </citation>
    <scope>NUCLEOTIDE SEQUENCE</scope>
    <source>
        <strain evidence="6">JCM 4714</strain>
    </source>
</reference>
<dbReference type="AlphaFoldDB" id="A0A918YQG4"/>
<keyword evidence="7" id="KW-1185">Reference proteome</keyword>
<feature type="compositionally biased region" description="Basic and acidic residues" evidence="4">
    <location>
        <begin position="284"/>
        <end position="296"/>
    </location>
</feature>
<comment type="caution">
    <text evidence="6">The sequence shown here is derived from an EMBL/GenBank/DDBJ whole genome shotgun (WGS) entry which is preliminary data.</text>
</comment>
<dbReference type="PROSITE" id="PS50932">
    <property type="entry name" value="HTH_LACI_2"/>
    <property type="match status" value="1"/>
</dbReference>
<dbReference type="Proteomes" id="UP000655443">
    <property type="component" value="Unassembled WGS sequence"/>
</dbReference>
<dbReference type="Gene3D" id="1.10.260.40">
    <property type="entry name" value="lambda repressor-like DNA-binding domains"/>
    <property type="match status" value="1"/>
</dbReference>
<feature type="domain" description="HTH lacI-type" evidence="5">
    <location>
        <begin position="2"/>
        <end position="56"/>
    </location>
</feature>
<dbReference type="InterPro" id="IPR028082">
    <property type="entry name" value="Peripla_BP_I"/>
</dbReference>
<dbReference type="SUPFAM" id="SSF47413">
    <property type="entry name" value="lambda repressor-like DNA-binding domains"/>
    <property type="match status" value="1"/>
</dbReference>
<evidence type="ECO:0000256" key="1">
    <source>
        <dbReference type="ARBA" id="ARBA00023015"/>
    </source>
</evidence>
<keyword evidence="3" id="KW-0804">Transcription</keyword>
<feature type="region of interest" description="Disordered" evidence="4">
    <location>
        <begin position="254"/>
        <end position="372"/>
    </location>
</feature>
<dbReference type="GO" id="GO:0003700">
    <property type="term" value="F:DNA-binding transcription factor activity"/>
    <property type="evidence" value="ECO:0007669"/>
    <property type="project" value="TreeGrafter"/>
</dbReference>
<gene>
    <name evidence="6" type="ORF">GCM10010339_78070</name>
</gene>
<evidence type="ECO:0000256" key="2">
    <source>
        <dbReference type="ARBA" id="ARBA00023125"/>
    </source>
</evidence>
<feature type="compositionally biased region" description="Low complexity" evidence="4">
    <location>
        <begin position="340"/>
        <end position="365"/>
    </location>
</feature>
<keyword evidence="1" id="KW-0805">Transcription regulation</keyword>
<evidence type="ECO:0000313" key="7">
    <source>
        <dbReference type="Proteomes" id="UP000655443"/>
    </source>
</evidence>